<evidence type="ECO:0000256" key="1">
    <source>
        <dbReference type="ARBA" id="ARBA00022553"/>
    </source>
</evidence>
<dbReference type="SUPFAM" id="SSF52172">
    <property type="entry name" value="CheY-like"/>
    <property type="match status" value="1"/>
</dbReference>
<dbReference type="EMBL" id="MHQC01000046">
    <property type="protein sequence ID" value="OGZ93967.1"/>
    <property type="molecule type" value="Genomic_DNA"/>
</dbReference>
<reference evidence="5 6" key="1">
    <citation type="journal article" date="2016" name="Nat. Commun.">
        <title>Thousands of microbial genomes shed light on interconnected biogeochemical processes in an aquifer system.</title>
        <authorList>
            <person name="Anantharaman K."/>
            <person name="Brown C.T."/>
            <person name="Hug L.A."/>
            <person name="Sharon I."/>
            <person name="Castelle C.J."/>
            <person name="Probst A.J."/>
            <person name="Thomas B.C."/>
            <person name="Singh A."/>
            <person name="Wilkins M.J."/>
            <person name="Karaoz U."/>
            <person name="Brodie E.L."/>
            <person name="Williams K.H."/>
            <person name="Hubbard S.S."/>
            <person name="Banfield J.F."/>
        </authorList>
    </citation>
    <scope>NUCLEOTIDE SEQUENCE [LARGE SCALE GENOMIC DNA]</scope>
</reference>
<proteinExistence type="predicted"/>
<dbReference type="InterPro" id="IPR011006">
    <property type="entry name" value="CheY-like_superfamily"/>
</dbReference>
<dbReference type="PANTHER" id="PTHR44591:SF14">
    <property type="entry name" value="PROTEIN PILG"/>
    <property type="match status" value="1"/>
</dbReference>
<gene>
    <name evidence="5" type="ORF">A2633_00810</name>
</gene>
<dbReference type="PROSITE" id="PS50110">
    <property type="entry name" value="RESPONSE_REGULATORY"/>
    <property type="match status" value="1"/>
</dbReference>
<name>A0A1G2K3H4_9BACT</name>
<dbReference type="Proteomes" id="UP000177152">
    <property type="component" value="Unassembled WGS sequence"/>
</dbReference>
<dbReference type="PANTHER" id="PTHR44591">
    <property type="entry name" value="STRESS RESPONSE REGULATOR PROTEIN 1"/>
    <property type="match status" value="1"/>
</dbReference>
<dbReference type="AlphaFoldDB" id="A0A1G2K3H4"/>
<dbReference type="Pfam" id="PF00072">
    <property type="entry name" value="Response_reg"/>
    <property type="match status" value="1"/>
</dbReference>
<dbReference type="SMART" id="SM00448">
    <property type="entry name" value="REC"/>
    <property type="match status" value="1"/>
</dbReference>
<protein>
    <recommendedName>
        <fullName evidence="4">Response regulatory domain-containing protein</fullName>
    </recommendedName>
</protein>
<dbReference type="Gene3D" id="3.40.50.2300">
    <property type="match status" value="1"/>
</dbReference>
<accession>A0A1G2K3H4</accession>
<dbReference type="CDD" id="cd17535">
    <property type="entry name" value="REC_NarL-like"/>
    <property type="match status" value="1"/>
</dbReference>
<feature type="modified residue" description="4-aspartylphosphate" evidence="3">
    <location>
        <position position="52"/>
    </location>
</feature>
<organism evidence="5 6">
    <name type="scientific">Candidatus Sungbacteria bacterium RIFCSPHIGHO2_01_FULL_47_32</name>
    <dbReference type="NCBI Taxonomy" id="1802264"/>
    <lineage>
        <taxon>Bacteria</taxon>
        <taxon>Candidatus Sungiibacteriota</taxon>
    </lineage>
</organism>
<dbReference type="InterPro" id="IPR001789">
    <property type="entry name" value="Sig_transdc_resp-reg_receiver"/>
</dbReference>
<evidence type="ECO:0000313" key="5">
    <source>
        <dbReference type="EMBL" id="OGZ93967.1"/>
    </source>
</evidence>
<sequence>MAKILIIEDDASLRKKLVSEFTVGGNITLEAGDGETGLAIALKEHPEAIVVDFVLPKMHGINVIKRIRADAWGQNACIAMLSNLSDPEIIQEAEKSGVSVFLTKKDTTPEEVAENVRSMIFKCRGMQ</sequence>
<keyword evidence="2" id="KW-0902">Two-component regulatory system</keyword>
<dbReference type="InterPro" id="IPR058245">
    <property type="entry name" value="NreC/VraR/RcsB-like_REC"/>
</dbReference>
<keyword evidence="1 3" id="KW-0597">Phosphoprotein</keyword>
<evidence type="ECO:0000313" key="6">
    <source>
        <dbReference type="Proteomes" id="UP000177152"/>
    </source>
</evidence>
<evidence type="ECO:0000256" key="2">
    <source>
        <dbReference type="ARBA" id="ARBA00023012"/>
    </source>
</evidence>
<dbReference type="InterPro" id="IPR050595">
    <property type="entry name" value="Bact_response_regulator"/>
</dbReference>
<evidence type="ECO:0000259" key="4">
    <source>
        <dbReference type="PROSITE" id="PS50110"/>
    </source>
</evidence>
<dbReference type="GO" id="GO:0000160">
    <property type="term" value="P:phosphorelay signal transduction system"/>
    <property type="evidence" value="ECO:0007669"/>
    <property type="project" value="UniProtKB-KW"/>
</dbReference>
<feature type="domain" description="Response regulatory" evidence="4">
    <location>
        <begin position="3"/>
        <end position="119"/>
    </location>
</feature>
<evidence type="ECO:0000256" key="3">
    <source>
        <dbReference type="PROSITE-ProRule" id="PRU00169"/>
    </source>
</evidence>
<comment type="caution">
    <text evidence="5">The sequence shown here is derived from an EMBL/GenBank/DDBJ whole genome shotgun (WGS) entry which is preliminary data.</text>
</comment>